<dbReference type="SUPFAM" id="SSF55120">
    <property type="entry name" value="Pseudouridine synthase"/>
    <property type="match status" value="1"/>
</dbReference>
<evidence type="ECO:0000256" key="6">
    <source>
        <dbReference type="PIRSR" id="PIRSR001430-2"/>
    </source>
</evidence>
<dbReference type="HAMAP" id="MF_00171">
    <property type="entry name" value="TruA"/>
    <property type="match status" value="1"/>
</dbReference>
<comment type="caution">
    <text evidence="9">The sequence shown here is derived from an EMBL/GenBank/DDBJ whole genome shotgun (WGS) entry which is preliminary data.</text>
</comment>
<dbReference type="Proteomes" id="UP000037558">
    <property type="component" value="Unassembled WGS sequence"/>
</dbReference>
<dbReference type="GO" id="GO:0031119">
    <property type="term" value="P:tRNA pseudouridine synthesis"/>
    <property type="evidence" value="ECO:0007669"/>
    <property type="project" value="UniProtKB-UniRule"/>
</dbReference>
<dbReference type="GO" id="GO:0003723">
    <property type="term" value="F:RNA binding"/>
    <property type="evidence" value="ECO:0007669"/>
    <property type="project" value="InterPro"/>
</dbReference>
<feature type="active site" description="Nucleophile" evidence="4 5">
    <location>
        <position position="53"/>
    </location>
</feature>
<proteinExistence type="inferred from homology"/>
<accession>A0A0M0KQ03</accession>
<dbReference type="NCBIfam" id="TIGR00071">
    <property type="entry name" value="hisT_truA"/>
    <property type="match status" value="1"/>
</dbReference>
<dbReference type="InterPro" id="IPR020103">
    <property type="entry name" value="PsdUridine_synth_cat_dom_sf"/>
</dbReference>
<feature type="domain" description="Pseudouridine synthase I TruA alpha/beta" evidence="8">
    <location>
        <begin position="9"/>
        <end position="105"/>
    </location>
</feature>
<protein>
    <recommendedName>
        <fullName evidence="4">tRNA pseudouridine synthase A</fullName>
        <ecNumber evidence="4">5.4.99.12</ecNumber>
    </recommendedName>
    <alternativeName>
        <fullName evidence="4">tRNA pseudouridine(38-40) synthase</fullName>
    </alternativeName>
    <alternativeName>
        <fullName evidence="4">tRNA pseudouridylate synthase I</fullName>
    </alternativeName>
    <alternativeName>
        <fullName evidence="4">tRNA-uridine isomerase I</fullName>
    </alternativeName>
</protein>
<keyword evidence="10" id="KW-1185">Reference proteome</keyword>
<dbReference type="OrthoDB" id="9811823at2"/>
<evidence type="ECO:0000256" key="5">
    <source>
        <dbReference type="PIRSR" id="PIRSR001430-1"/>
    </source>
</evidence>
<dbReference type="PANTHER" id="PTHR11142:SF0">
    <property type="entry name" value="TRNA PSEUDOURIDINE SYNTHASE-LIKE 1"/>
    <property type="match status" value="1"/>
</dbReference>
<dbReference type="InterPro" id="IPR001406">
    <property type="entry name" value="PsdUridine_synth_TruA"/>
</dbReference>
<keyword evidence="2 4" id="KW-0819">tRNA processing</keyword>
<comment type="caution">
    <text evidence="4">Lacks conserved residue(s) required for the propagation of feature annotation.</text>
</comment>
<dbReference type="InterPro" id="IPR020094">
    <property type="entry name" value="TruA/RsuA/RluB/E/F_N"/>
</dbReference>
<comment type="similarity">
    <text evidence="1 4 7">Belongs to the tRNA pseudouridine synthase TruA family.</text>
</comment>
<comment type="subunit">
    <text evidence="4">Homodimer.</text>
</comment>
<evidence type="ECO:0000256" key="4">
    <source>
        <dbReference type="HAMAP-Rule" id="MF_00171"/>
    </source>
</evidence>
<evidence type="ECO:0000313" key="9">
    <source>
        <dbReference type="EMBL" id="KOO40899.1"/>
    </source>
</evidence>
<dbReference type="InterPro" id="IPR020097">
    <property type="entry name" value="PsdUridine_synth_TruA_a/b_dom"/>
</dbReference>
<evidence type="ECO:0000313" key="10">
    <source>
        <dbReference type="Proteomes" id="UP000037558"/>
    </source>
</evidence>
<dbReference type="PANTHER" id="PTHR11142">
    <property type="entry name" value="PSEUDOURIDYLATE SYNTHASE"/>
    <property type="match status" value="1"/>
</dbReference>
<dbReference type="EC" id="5.4.99.12" evidence="4"/>
<comment type="function">
    <text evidence="4">Formation of pseudouridine at positions 38, 39 and 40 in the anticodon stem and loop of transfer RNAs.</text>
</comment>
<evidence type="ECO:0000256" key="7">
    <source>
        <dbReference type="RuleBase" id="RU003792"/>
    </source>
</evidence>
<dbReference type="STRING" id="284581.AMD01_20430"/>
<dbReference type="InterPro" id="IPR020095">
    <property type="entry name" value="PsdUridine_synth_TruA_C"/>
</dbReference>
<dbReference type="PATRIC" id="fig|284581.3.peg.132"/>
<organism evidence="9 10">
    <name type="scientific">Priestia koreensis</name>
    <dbReference type="NCBI Taxonomy" id="284581"/>
    <lineage>
        <taxon>Bacteria</taxon>
        <taxon>Bacillati</taxon>
        <taxon>Bacillota</taxon>
        <taxon>Bacilli</taxon>
        <taxon>Bacillales</taxon>
        <taxon>Bacillaceae</taxon>
        <taxon>Priestia</taxon>
    </lineage>
</organism>
<evidence type="ECO:0000256" key="1">
    <source>
        <dbReference type="ARBA" id="ARBA00009375"/>
    </source>
</evidence>
<dbReference type="Pfam" id="PF01416">
    <property type="entry name" value="PseudoU_synth_1"/>
    <property type="match status" value="2"/>
</dbReference>
<dbReference type="GO" id="GO:0160147">
    <property type="term" value="F:tRNA pseudouridine(38-40) synthase activity"/>
    <property type="evidence" value="ECO:0007669"/>
    <property type="project" value="UniProtKB-EC"/>
</dbReference>
<sequence length="247" mass="28577">MNRIKCTISYDGTLFAGFQSQPDQRTVQGEVEKALKRIHKGSEIKIQASGRTDATVHAYGQVIHFDSPLAIPSRNWIQALNSSLPMDVVVKDVEAVSEGFHARYDVTSKEYRYRVLRSKERDVFSRAYAFHYPYSLNYEEMRESLQYLIGTHDFTSFCSMKTDKENKVRTIYEIDFFEENDELVFRFIGSGFLYNMVRILVGTLLEVGRGKINSLDVKKILEQKKRENVGKTAPGHGLYLWRVTYDN</sequence>
<comment type="catalytic activity">
    <reaction evidence="4 7">
        <text>uridine(38/39/40) in tRNA = pseudouridine(38/39/40) in tRNA</text>
        <dbReference type="Rhea" id="RHEA:22376"/>
        <dbReference type="Rhea" id="RHEA-COMP:10085"/>
        <dbReference type="Rhea" id="RHEA-COMP:10087"/>
        <dbReference type="ChEBI" id="CHEBI:65314"/>
        <dbReference type="ChEBI" id="CHEBI:65315"/>
        <dbReference type="EC" id="5.4.99.12"/>
    </reaction>
</comment>
<gene>
    <name evidence="4" type="primary">truA</name>
    <name evidence="9" type="ORF">AMD01_20430</name>
</gene>
<dbReference type="PIRSF" id="PIRSF001430">
    <property type="entry name" value="tRNA_psdUrid_synth"/>
    <property type="match status" value="1"/>
</dbReference>
<dbReference type="AlphaFoldDB" id="A0A0M0KQ03"/>
<dbReference type="EMBL" id="LILC01000031">
    <property type="protein sequence ID" value="KOO40899.1"/>
    <property type="molecule type" value="Genomic_DNA"/>
</dbReference>
<feature type="binding site" evidence="4 6">
    <location>
        <position position="111"/>
    </location>
    <ligand>
        <name>substrate</name>
    </ligand>
</feature>
<dbReference type="Gene3D" id="3.30.70.580">
    <property type="entry name" value="Pseudouridine synthase I, catalytic domain, N-terminal subdomain"/>
    <property type="match status" value="1"/>
</dbReference>
<evidence type="ECO:0000256" key="2">
    <source>
        <dbReference type="ARBA" id="ARBA00022694"/>
    </source>
</evidence>
<dbReference type="Gene3D" id="3.30.70.660">
    <property type="entry name" value="Pseudouridine synthase I, catalytic domain, C-terminal subdomain"/>
    <property type="match status" value="1"/>
</dbReference>
<evidence type="ECO:0000259" key="8">
    <source>
        <dbReference type="Pfam" id="PF01416"/>
    </source>
</evidence>
<dbReference type="FunFam" id="3.30.70.580:FF:000001">
    <property type="entry name" value="tRNA pseudouridine synthase A"/>
    <property type="match status" value="1"/>
</dbReference>
<dbReference type="RefSeq" id="WP_053403309.1">
    <property type="nucleotide sequence ID" value="NZ_LILC01000031.1"/>
</dbReference>
<reference evidence="10" key="1">
    <citation type="submission" date="2015-08" db="EMBL/GenBank/DDBJ databases">
        <title>Fjat-14210 dsm16467.</title>
        <authorList>
            <person name="Liu B."/>
            <person name="Wang J."/>
            <person name="Zhu Y."/>
            <person name="Liu G."/>
            <person name="Chen Q."/>
            <person name="Chen Z."/>
            <person name="Lan J."/>
            <person name="Che J."/>
            <person name="Ge C."/>
            <person name="Shi H."/>
            <person name="Pan Z."/>
            <person name="Liu X."/>
        </authorList>
    </citation>
    <scope>NUCLEOTIDE SEQUENCE [LARGE SCALE GENOMIC DNA]</scope>
    <source>
        <strain evidence="10">DSM 16467</strain>
    </source>
</reference>
<keyword evidence="3 4" id="KW-0413">Isomerase</keyword>
<feature type="domain" description="Pseudouridine synthase I TruA alpha/beta" evidence="8">
    <location>
        <begin position="146"/>
        <end position="246"/>
    </location>
</feature>
<dbReference type="CDD" id="cd02570">
    <property type="entry name" value="PseudoU_synth_EcTruA"/>
    <property type="match status" value="1"/>
</dbReference>
<evidence type="ECO:0000256" key="3">
    <source>
        <dbReference type="ARBA" id="ARBA00023235"/>
    </source>
</evidence>
<name>A0A0M0KQ03_9BACI</name>